<comment type="similarity">
    <text evidence="8 11">Belongs to the GARS family.</text>
</comment>
<keyword evidence="5 12" id="KW-0547">Nucleotide-binding</keyword>
<dbReference type="GO" id="GO:0006189">
    <property type="term" value="P:'de novo' IMP biosynthetic process"/>
    <property type="evidence" value="ECO:0007669"/>
    <property type="project" value="UniProtKB-UniRule"/>
</dbReference>
<dbReference type="InterPro" id="IPR013815">
    <property type="entry name" value="ATP_grasp_subdomain_1"/>
</dbReference>
<evidence type="ECO:0000256" key="12">
    <source>
        <dbReference type="PROSITE-ProRule" id="PRU00409"/>
    </source>
</evidence>
<dbReference type="Gene3D" id="3.30.470.20">
    <property type="entry name" value="ATP-grasp fold, B domain"/>
    <property type="match status" value="1"/>
</dbReference>
<dbReference type="Gene3D" id="3.90.600.10">
    <property type="entry name" value="Phosphoribosylglycinamide synthetase, C-terminal domain"/>
    <property type="match status" value="1"/>
</dbReference>
<evidence type="ECO:0000256" key="11">
    <source>
        <dbReference type="HAMAP-Rule" id="MF_00138"/>
    </source>
</evidence>
<dbReference type="RefSeq" id="WP_114834060.1">
    <property type="nucleotide sequence ID" value="NZ_LR699114.1"/>
</dbReference>
<dbReference type="PROSITE" id="PS50975">
    <property type="entry name" value="ATP_GRASP"/>
    <property type="match status" value="1"/>
</dbReference>
<evidence type="ECO:0000313" key="15">
    <source>
        <dbReference type="Proteomes" id="UP000254720"/>
    </source>
</evidence>
<dbReference type="Gene3D" id="3.40.50.20">
    <property type="match status" value="1"/>
</dbReference>
<dbReference type="GO" id="GO:0004637">
    <property type="term" value="F:phosphoribosylamine-glycine ligase activity"/>
    <property type="evidence" value="ECO:0007669"/>
    <property type="project" value="UniProtKB-UniRule"/>
</dbReference>
<dbReference type="Pfam" id="PF02844">
    <property type="entry name" value="GARS_N"/>
    <property type="match status" value="1"/>
</dbReference>
<reference evidence="14 15" key="1">
    <citation type="submission" date="2018-07" db="EMBL/GenBank/DDBJ databases">
        <title>Genomic Encyclopedia of Type Strains, Phase IV (KMG-IV): sequencing the most valuable type-strain genomes for metagenomic binning, comparative biology and taxonomic classification.</title>
        <authorList>
            <person name="Goeker M."/>
        </authorList>
    </citation>
    <scope>NUCLEOTIDE SEQUENCE [LARGE SCALE GENOMIC DNA]</scope>
    <source>
        <strain evidence="14 15">DSM 16500</strain>
    </source>
</reference>
<dbReference type="InterPro" id="IPR011761">
    <property type="entry name" value="ATP-grasp"/>
</dbReference>
<dbReference type="InterPro" id="IPR000115">
    <property type="entry name" value="PRibGlycinamide_synth"/>
</dbReference>
<dbReference type="InterPro" id="IPR020562">
    <property type="entry name" value="PRibGlycinamide_synth_N"/>
</dbReference>
<name>A0A370GN88_9COXI</name>
<dbReference type="UniPathway" id="UPA00074">
    <property type="reaction ID" value="UER00125"/>
</dbReference>
<dbReference type="NCBIfam" id="TIGR00877">
    <property type="entry name" value="purD"/>
    <property type="match status" value="1"/>
</dbReference>
<evidence type="ECO:0000256" key="10">
    <source>
        <dbReference type="ARBA" id="ARBA00042864"/>
    </source>
</evidence>
<organism evidence="14 15">
    <name type="scientific">Aquicella lusitana</name>
    <dbReference type="NCBI Taxonomy" id="254246"/>
    <lineage>
        <taxon>Bacteria</taxon>
        <taxon>Pseudomonadati</taxon>
        <taxon>Pseudomonadota</taxon>
        <taxon>Gammaproteobacteria</taxon>
        <taxon>Legionellales</taxon>
        <taxon>Coxiellaceae</taxon>
        <taxon>Aquicella</taxon>
    </lineage>
</organism>
<feature type="domain" description="ATP-grasp" evidence="13">
    <location>
        <begin position="110"/>
        <end position="320"/>
    </location>
</feature>
<keyword evidence="6 11" id="KW-0658">Purine biosynthesis</keyword>
<dbReference type="OrthoDB" id="9807240at2"/>
<keyword evidence="15" id="KW-1185">Reference proteome</keyword>
<dbReference type="PANTHER" id="PTHR43472:SF1">
    <property type="entry name" value="PHOSPHORIBOSYLAMINE--GLYCINE LIGASE, CHLOROPLASTIC"/>
    <property type="match status" value="1"/>
</dbReference>
<evidence type="ECO:0000256" key="5">
    <source>
        <dbReference type="ARBA" id="ARBA00022741"/>
    </source>
</evidence>
<dbReference type="HAMAP" id="MF_00138">
    <property type="entry name" value="GARS"/>
    <property type="match status" value="1"/>
</dbReference>
<dbReference type="Proteomes" id="UP000254720">
    <property type="component" value="Unassembled WGS sequence"/>
</dbReference>
<dbReference type="GO" id="GO:0046872">
    <property type="term" value="F:metal ion binding"/>
    <property type="evidence" value="ECO:0007669"/>
    <property type="project" value="InterPro"/>
</dbReference>
<dbReference type="SUPFAM" id="SSF52440">
    <property type="entry name" value="PreATP-grasp domain"/>
    <property type="match status" value="1"/>
</dbReference>
<dbReference type="Pfam" id="PF02843">
    <property type="entry name" value="GARS_C"/>
    <property type="match status" value="1"/>
</dbReference>
<comment type="caution">
    <text evidence="14">The sequence shown here is derived from an EMBL/GenBank/DDBJ whole genome shotgun (WGS) entry which is preliminary data.</text>
</comment>
<dbReference type="InterPro" id="IPR037123">
    <property type="entry name" value="PRibGlycinamide_synth_C_sf"/>
</dbReference>
<protein>
    <recommendedName>
        <fullName evidence="3 11">Phosphoribosylamine--glycine ligase</fullName>
        <ecNumber evidence="3 11">6.3.4.13</ecNumber>
    </recommendedName>
    <alternativeName>
        <fullName evidence="11">GARS</fullName>
    </alternativeName>
    <alternativeName>
        <fullName evidence="9 11">Glycinamide ribonucleotide synthetase</fullName>
    </alternativeName>
    <alternativeName>
        <fullName evidence="10 11">Phosphoribosylglycinamide synthetase</fullName>
    </alternativeName>
</protein>
<evidence type="ECO:0000256" key="3">
    <source>
        <dbReference type="ARBA" id="ARBA00013255"/>
    </source>
</evidence>
<evidence type="ECO:0000256" key="6">
    <source>
        <dbReference type="ARBA" id="ARBA00022755"/>
    </source>
</evidence>
<dbReference type="EMBL" id="QQAX01000007">
    <property type="protein sequence ID" value="RDI45195.1"/>
    <property type="molecule type" value="Genomic_DNA"/>
</dbReference>
<dbReference type="PANTHER" id="PTHR43472">
    <property type="entry name" value="PHOSPHORIBOSYLAMINE--GLYCINE LIGASE"/>
    <property type="match status" value="1"/>
</dbReference>
<gene>
    <name evidence="11" type="primary">purD</name>
    <name evidence="14" type="ORF">C8D86_10774</name>
</gene>
<dbReference type="GO" id="GO:0009113">
    <property type="term" value="P:purine nucleobase biosynthetic process"/>
    <property type="evidence" value="ECO:0007669"/>
    <property type="project" value="InterPro"/>
</dbReference>
<dbReference type="SMART" id="SM01210">
    <property type="entry name" value="GARS_C"/>
    <property type="match status" value="1"/>
</dbReference>
<keyword evidence="4 11" id="KW-0436">Ligase</keyword>
<evidence type="ECO:0000256" key="9">
    <source>
        <dbReference type="ARBA" id="ARBA00042242"/>
    </source>
</evidence>
<dbReference type="InterPro" id="IPR020560">
    <property type="entry name" value="PRibGlycinamide_synth_C-dom"/>
</dbReference>
<dbReference type="Pfam" id="PF01071">
    <property type="entry name" value="GARS_A"/>
    <property type="match status" value="1"/>
</dbReference>
<accession>A0A370GN88</accession>
<evidence type="ECO:0000256" key="4">
    <source>
        <dbReference type="ARBA" id="ARBA00022598"/>
    </source>
</evidence>
<dbReference type="SMART" id="SM01209">
    <property type="entry name" value="GARS_A"/>
    <property type="match status" value="1"/>
</dbReference>
<evidence type="ECO:0000256" key="1">
    <source>
        <dbReference type="ARBA" id="ARBA00001936"/>
    </source>
</evidence>
<evidence type="ECO:0000313" key="14">
    <source>
        <dbReference type="EMBL" id="RDI45195.1"/>
    </source>
</evidence>
<dbReference type="InterPro" id="IPR011054">
    <property type="entry name" value="Rudment_hybrid_motif"/>
</dbReference>
<dbReference type="GO" id="GO:0005524">
    <property type="term" value="F:ATP binding"/>
    <property type="evidence" value="ECO:0007669"/>
    <property type="project" value="UniProtKB-UniRule"/>
</dbReference>
<dbReference type="Gene3D" id="3.30.1490.20">
    <property type="entry name" value="ATP-grasp fold, A domain"/>
    <property type="match status" value="1"/>
</dbReference>
<comment type="cofactor">
    <cofactor evidence="1">
        <name>Mn(2+)</name>
        <dbReference type="ChEBI" id="CHEBI:29035"/>
    </cofactor>
</comment>
<keyword evidence="7 12" id="KW-0067">ATP-binding</keyword>
<dbReference type="SUPFAM" id="SSF56059">
    <property type="entry name" value="Glutathione synthetase ATP-binding domain-like"/>
    <property type="match status" value="1"/>
</dbReference>
<dbReference type="AlphaFoldDB" id="A0A370GN88"/>
<dbReference type="InterPro" id="IPR020561">
    <property type="entry name" value="PRibGlycinamid_synth_ATP-grasp"/>
</dbReference>
<dbReference type="InterPro" id="IPR016185">
    <property type="entry name" value="PreATP-grasp_dom_sf"/>
</dbReference>
<evidence type="ECO:0000256" key="7">
    <source>
        <dbReference type="ARBA" id="ARBA00022840"/>
    </source>
</evidence>
<sequence length="440" mass="48168">MNILIIGSGAREHAIAVALHRSPQQPHIFCCGTSLNPGIQQMAFHYWVGDITDIATIARLAPEWHIDLAIIGPEAPLEKGLADALWKAGIPVIGPKRELAQIETSKSFARELMKKYHIPGLPRFRRFNTLEGAAEFLAELGDDNYVVKANGLMSGKGVKVAGDHLHSFAEAIGFCKTILAQGQSFVIEEKLLGQEFSFMCFSDGEHIVPMPVVQDHKRAYVNDKGPNTGGMGSYSDANHSLPFLTEKDLHCAHEINEAVLRALSTELNDKYIGILYGSFIATRNGIYVIEFNARFGDPECLNVLTILESDFVGICQSLIAGNLSGKQVRFAHKATVCKYAVPEGYPDSPMQNAVIDIAAVKNKAQLYLASVNAVEGKIFATGSRTAAYVGVGHTISEAEEVAEKEIRAIQGPLFHREDIGTDSLIQRRIDEMRRLRAGQL</sequence>
<evidence type="ECO:0000256" key="2">
    <source>
        <dbReference type="ARBA" id="ARBA00005174"/>
    </source>
</evidence>
<comment type="catalytic activity">
    <reaction evidence="11">
        <text>5-phospho-beta-D-ribosylamine + glycine + ATP = N(1)-(5-phospho-beta-D-ribosyl)glycinamide + ADP + phosphate + H(+)</text>
        <dbReference type="Rhea" id="RHEA:17453"/>
        <dbReference type="ChEBI" id="CHEBI:15378"/>
        <dbReference type="ChEBI" id="CHEBI:30616"/>
        <dbReference type="ChEBI" id="CHEBI:43474"/>
        <dbReference type="ChEBI" id="CHEBI:57305"/>
        <dbReference type="ChEBI" id="CHEBI:58681"/>
        <dbReference type="ChEBI" id="CHEBI:143788"/>
        <dbReference type="ChEBI" id="CHEBI:456216"/>
        <dbReference type="EC" id="6.3.4.13"/>
    </reaction>
</comment>
<evidence type="ECO:0000256" key="8">
    <source>
        <dbReference type="ARBA" id="ARBA00038345"/>
    </source>
</evidence>
<dbReference type="SUPFAM" id="SSF51246">
    <property type="entry name" value="Rudiment single hybrid motif"/>
    <property type="match status" value="1"/>
</dbReference>
<comment type="pathway">
    <text evidence="2 11">Purine metabolism; IMP biosynthesis via de novo pathway; N(1)-(5-phospho-D-ribosyl)glycinamide from 5-phospho-alpha-D-ribose 1-diphosphate: step 2/2.</text>
</comment>
<dbReference type="EC" id="6.3.4.13" evidence="3 11"/>
<evidence type="ECO:0000259" key="13">
    <source>
        <dbReference type="PROSITE" id="PS50975"/>
    </source>
</evidence>
<proteinExistence type="inferred from homology"/>